<dbReference type="Proteomes" id="UP000196102">
    <property type="component" value="Unassembled WGS sequence"/>
</dbReference>
<name>A0A1Z8BCA5_9FLAO</name>
<reference evidence="3" key="1">
    <citation type="journal article" date="2017" name="Proc. Natl. Acad. Sci. U.S.A.">
        <title>Simulation of Deepwater Horizon oil plume reveals substrate specialization within a complex community of hydrocarbon-degraders.</title>
        <authorList>
            <person name="Hu P."/>
            <person name="Dubinsky E.A."/>
            <person name="Probst A.J."/>
            <person name="Wang J."/>
            <person name="Sieber C.M.K."/>
            <person name="Tom L.M."/>
            <person name="Gardinali P."/>
            <person name="Banfield J.F."/>
            <person name="Atlas R.M."/>
            <person name="Andersen G.L."/>
        </authorList>
    </citation>
    <scope>NUCLEOTIDE SEQUENCE [LARGE SCALE GENOMIC DNA]</scope>
</reference>
<keyword evidence="1" id="KW-0812">Transmembrane</keyword>
<evidence type="ECO:0008006" key="4">
    <source>
        <dbReference type="Google" id="ProtNLM"/>
    </source>
</evidence>
<dbReference type="RefSeq" id="WP_303685603.1">
    <property type="nucleotide sequence ID" value="NZ_CAJXYO010000031.1"/>
</dbReference>
<protein>
    <recommendedName>
        <fullName evidence="4">Rod shape-determining protein MreD</fullName>
    </recommendedName>
</protein>
<organism evidence="2 3">
    <name type="scientific">Nonlabens dokdonensis</name>
    <dbReference type="NCBI Taxonomy" id="328515"/>
    <lineage>
        <taxon>Bacteria</taxon>
        <taxon>Pseudomonadati</taxon>
        <taxon>Bacteroidota</taxon>
        <taxon>Flavobacteriia</taxon>
        <taxon>Flavobacteriales</taxon>
        <taxon>Flavobacteriaceae</taxon>
        <taxon>Nonlabens</taxon>
    </lineage>
</organism>
<feature type="transmembrane region" description="Helical" evidence="1">
    <location>
        <begin position="144"/>
        <end position="163"/>
    </location>
</feature>
<sequence length="169" mass="19444">MNKDLLTNIVRFISLLFFQIFLFDQINFLGFINPMVYLLFIILYPIENKRWDIMLISFLLGIILDTFQDTGGAHAAACVTLAFTRPIWLRLVYGESYKMKNIKVLKTSMDRLLLLLLFCIIVHHVIFFSLVIFNGSQILYTLKLTLSIGAATLVVNCIILALFKSRVKS</sequence>
<proteinExistence type="predicted"/>
<evidence type="ECO:0000256" key="1">
    <source>
        <dbReference type="SAM" id="Phobius"/>
    </source>
</evidence>
<gene>
    <name evidence="2" type="ORF">A9Q93_01455</name>
</gene>
<accession>A0A1Z8BCA5</accession>
<evidence type="ECO:0000313" key="2">
    <source>
        <dbReference type="EMBL" id="OUS20223.1"/>
    </source>
</evidence>
<dbReference type="AlphaFoldDB" id="A0A1Z8BCA5"/>
<feature type="transmembrane region" description="Helical" evidence="1">
    <location>
        <begin position="28"/>
        <end position="44"/>
    </location>
</feature>
<feature type="transmembrane region" description="Helical" evidence="1">
    <location>
        <begin position="73"/>
        <end position="91"/>
    </location>
</feature>
<keyword evidence="1" id="KW-0472">Membrane</keyword>
<comment type="caution">
    <text evidence="2">The sequence shown here is derived from an EMBL/GenBank/DDBJ whole genome shotgun (WGS) entry which is preliminary data.</text>
</comment>
<evidence type="ECO:0000313" key="3">
    <source>
        <dbReference type="Proteomes" id="UP000196102"/>
    </source>
</evidence>
<keyword evidence="1" id="KW-1133">Transmembrane helix</keyword>
<dbReference type="EMBL" id="MAAX01000025">
    <property type="protein sequence ID" value="OUS20223.1"/>
    <property type="molecule type" value="Genomic_DNA"/>
</dbReference>
<feature type="transmembrane region" description="Helical" evidence="1">
    <location>
        <begin position="112"/>
        <end position="132"/>
    </location>
</feature>